<dbReference type="InterPro" id="IPR056288">
    <property type="entry name" value="CEP76_C"/>
</dbReference>
<dbReference type="PANTHER" id="PTHR20837:SF2">
    <property type="entry name" value="PROTEIN CC2D2B"/>
    <property type="match status" value="1"/>
</dbReference>
<feature type="domain" description="CEP76/DRC7 peptidase-like" evidence="3">
    <location>
        <begin position="755"/>
        <end position="863"/>
    </location>
</feature>
<dbReference type="Pfam" id="PF15625">
    <property type="entry name" value="CC2D2AN-C2"/>
    <property type="match status" value="1"/>
</dbReference>
<feature type="domain" description="CC2D2A N-terminal C2" evidence="1">
    <location>
        <begin position="137"/>
        <end position="305"/>
    </location>
</feature>
<evidence type="ECO:0000259" key="2">
    <source>
        <dbReference type="Pfam" id="PF24652"/>
    </source>
</evidence>
<name>A0A6A1QIH7_BALPH</name>
<dbReference type="InterPro" id="IPR028928">
    <property type="entry name" value="CC2D2AN-C2"/>
</dbReference>
<accession>A0A6A1QIH7</accession>
<evidence type="ECO:0000313" key="5">
    <source>
        <dbReference type="Proteomes" id="UP000437017"/>
    </source>
</evidence>
<dbReference type="OrthoDB" id="2162143at2759"/>
<proteinExistence type="predicted"/>
<reference evidence="4 5" key="1">
    <citation type="journal article" date="2019" name="PLoS ONE">
        <title>Genomic analyses reveal an absence of contemporary introgressive admixture between fin whales and blue whales, despite known hybrids.</title>
        <authorList>
            <person name="Westbury M.V."/>
            <person name="Petersen B."/>
            <person name="Lorenzen E.D."/>
        </authorList>
    </citation>
    <scope>NUCLEOTIDE SEQUENCE [LARGE SCALE GENOMIC DNA]</scope>
    <source>
        <strain evidence="4">FinWhale-01</strain>
    </source>
</reference>
<dbReference type="EMBL" id="SGJD01000298">
    <property type="protein sequence ID" value="KAB0405813.1"/>
    <property type="molecule type" value="Genomic_DNA"/>
</dbReference>
<dbReference type="Pfam" id="PF24652">
    <property type="entry name" value="CEP76_C"/>
    <property type="match status" value="1"/>
</dbReference>
<feature type="non-terminal residue" evidence="4">
    <location>
        <position position="1"/>
    </location>
</feature>
<protein>
    <recommendedName>
        <fullName evidence="6">C2 domain-containing protein</fullName>
    </recommendedName>
</protein>
<dbReference type="GO" id="GO:1905515">
    <property type="term" value="P:non-motile cilium assembly"/>
    <property type="evidence" value="ECO:0007669"/>
    <property type="project" value="TreeGrafter"/>
</dbReference>
<keyword evidence="5" id="KW-1185">Reference proteome</keyword>
<organism evidence="4 5">
    <name type="scientific">Balaenoptera physalus</name>
    <name type="common">Fin whale</name>
    <name type="synonym">Balaena physalus</name>
    <dbReference type="NCBI Taxonomy" id="9770"/>
    <lineage>
        <taxon>Eukaryota</taxon>
        <taxon>Metazoa</taxon>
        <taxon>Chordata</taxon>
        <taxon>Craniata</taxon>
        <taxon>Vertebrata</taxon>
        <taxon>Euteleostomi</taxon>
        <taxon>Mammalia</taxon>
        <taxon>Eutheria</taxon>
        <taxon>Laurasiatheria</taxon>
        <taxon>Artiodactyla</taxon>
        <taxon>Whippomorpha</taxon>
        <taxon>Cetacea</taxon>
        <taxon>Mysticeti</taxon>
        <taxon>Balaenopteridae</taxon>
        <taxon>Balaenoptera</taxon>
    </lineage>
</organism>
<dbReference type="InterPro" id="IPR056290">
    <property type="entry name" value="CEPT76/DRC7_peptidase-like_dom"/>
</dbReference>
<evidence type="ECO:0008006" key="6">
    <source>
        <dbReference type="Google" id="ProtNLM"/>
    </source>
</evidence>
<dbReference type="Proteomes" id="UP000437017">
    <property type="component" value="Unassembled WGS sequence"/>
</dbReference>
<dbReference type="InterPro" id="IPR035892">
    <property type="entry name" value="C2_domain_sf"/>
</dbReference>
<dbReference type="InterPro" id="IPR052434">
    <property type="entry name" value="Tectonic-like_complex_comp"/>
</dbReference>
<dbReference type="Pfam" id="PF24656">
    <property type="entry name" value="CEPT76_peptidase"/>
    <property type="match status" value="1"/>
</dbReference>
<feature type="domain" description="Centrosomal protein of 76 kDa C-terminal" evidence="2">
    <location>
        <begin position="895"/>
        <end position="1017"/>
    </location>
</feature>
<dbReference type="SUPFAM" id="SSF49562">
    <property type="entry name" value="C2 domain (Calcium/lipid-binding domain, CaLB)"/>
    <property type="match status" value="1"/>
</dbReference>
<dbReference type="AlphaFoldDB" id="A0A6A1QIH7"/>
<evidence type="ECO:0000313" key="4">
    <source>
        <dbReference type="EMBL" id="KAB0405813.1"/>
    </source>
</evidence>
<comment type="caution">
    <text evidence="4">The sequence shown here is derived from an EMBL/GenBank/DDBJ whole genome shotgun (WGS) entry which is preliminary data.</text>
</comment>
<evidence type="ECO:0000259" key="3">
    <source>
        <dbReference type="Pfam" id="PF24656"/>
    </source>
</evidence>
<dbReference type="GO" id="GO:0035869">
    <property type="term" value="C:ciliary transition zone"/>
    <property type="evidence" value="ECO:0007669"/>
    <property type="project" value="TreeGrafter"/>
</dbReference>
<evidence type="ECO:0000259" key="1">
    <source>
        <dbReference type="Pfam" id="PF15625"/>
    </source>
</evidence>
<gene>
    <name evidence="4" type="ORF">E2I00_013734</name>
</gene>
<dbReference type="GO" id="GO:1904491">
    <property type="term" value="P:protein localization to ciliary transition zone"/>
    <property type="evidence" value="ECO:0007669"/>
    <property type="project" value="TreeGrafter"/>
</dbReference>
<dbReference type="PANTHER" id="PTHR20837">
    <property type="entry name" value="CENTROSOMAL PROTEIN-RELATED"/>
    <property type="match status" value="1"/>
</dbReference>
<dbReference type="Gene3D" id="2.60.40.150">
    <property type="entry name" value="C2 domain"/>
    <property type="match status" value="1"/>
</dbReference>
<sequence length="1023" mass="119297">LKALKDATKLANENLETSQLTRKSLQDYYWQISNTKQLYDLEKEKDFSLLHSILWTWKQMKSLRQRQGFTSTSIKLQFQRMKMNKCDEQKQEELSKMPETQKKTEGKAFKNGEKQESFSYLASEFEEIDIERINPITLMPQLSFTAELTNLSRCSLHEQRRRAKIQKLKYFIKILYNNKQVSCTSVSPLQFDFKVMFQQIFNIQLIYWPETICLEVYEISKRTSLLAKLYLPLPKNTELKGKTVLEYVEFSSDKLVIPAYGEVGSNVPFLLEGNGTEELCLLTSGKLSYSLSWALDENGVPLTPMSQSLRSAYRSVLRNVDARGVPGIPWLINAQKLFEWANEVRIDPNNPEYSDLMEFVMYMKRKEQDIPKYFRLKQLQDEFNFVSEEEMKKSKRFQLLQLRNAGQLDVFLLQQIPLYDREIPDLLFQEYESQIEKDMSISDMNSITAQRINSANFLKKMRRLIMKRIAKVSKFNLSDIVADYEEIVSASHLTRAVCKLLERRRKLKPQRQERKKVATETICDGDIKILVRILRAYNIPARKAIVNRRALGMPTYLMSPMSRLRHKETIKSVASDEILNEIISVNYVFQDTVHPFVEVSFQHTVYQTSIASGSHPCWNEEIKVDFILPGHDYNVSSLSKIKDNIYINIFDEMIIEKHEDHCFKSCSGHSYIRKNWLGSIVFPFSALLQQSEISGTFQVNIPPVLLGYTWSETYVSPKEDSNGKNLKESTFLNIFATIEPQISYAICNPELDKRCISLAIGNKEEHAILLCNFFLYFGKKALVLLGTSMLEGHVAYVLTPETDEYLLWNPLTGQCHKQFDPFCPLQSVDCLFDGENVWFNIQQNNSPRAVYFDYSKESFWKQLLPKNYQGTKAQSIQFSVFQPEEIIYSDTNKSVVEDLKNRIERTLKYKIMEWRPKQPTRWNRQCTFILRQILPKLELGTGNFVSSEEESEFERLLQFYWVAGFPIQMPYTDVQSVIDAVYQTGIHSSEFPQTEFALAVYIHPYPNNILSVWVYLASLARYQ</sequence>